<accession>A0ABQ1IMG4</accession>
<evidence type="ECO:0000313" key="2">
    <source>
        <dbReference type="Proteomes" id="UP000603352"/>
    </source>
</evidence>
<proteinExistence type="predicted"/>
<comment type="caution">
    <text evidence="1">The sequence shown here is derived from an EMBL/GenBank/DDBJ whole genome shotgun (WGS) entry which is preliminary data.</text>
</comment>
<protein>
    <submittedName>
        <fullName evidence="1">Uncharacterized protein</fullName>
    </submittedName>
</protein>
<sequence>MVVTAHQNDLVLDRKSIDRIGYEPNLYDFIENGSGSSIESELNERIETPFSKSLAWTKIESGNAARLDMADGLSIYGFAQHLLRRNLAALCFMKKRHADFLAGKMADFTEEEREIHQYIEEISGGPHTLFREGALETLLPEDAFAANVMICQSPVPFRTSTNPTLAISYPGRDSIFGEMFNSLRTWWLPLDRHWGAFIVVGGPAGFTKEEVSEDFARVLNRQYLSQLTLGNARYMIADDPFLEADLEWAGFAFEHSTTRGFRYRLRSD</sequence>
<dbReference type="EMBL" id="BMDZ01000037">
    <property type="protein sequence ID" value="GGB47378.1"/>
    <property type="molecule type" value="Genomic_DNA"/>
</dbReference>
<keyword evidence="2" id="KW-1185">Reference proteome</keyword>
<name>A0ABQ1IMG4_9PROT</name>
<reference evidence="2" key="1">
    <citation type="journal article" date="2019" name="Int. J. Syst. Evol. Microbiol.">
        <title>The Global Catalogue of Microorganisms (GCM) 10K type strain sequencing project: providing services to taxonomists for standard genome sequencing and annotation.</title>
        <authorList>
            <consortium name="The Broad Institute Genomics Platform"/>
            <consortium name="The Broad Institute Genome Sequencing Center for Infectious Disease"/>
            <person name="Wu L."/>
            <person name="Ma J."/>
        </authorList>
    </citation>
    <scope>NUCLEOTIDE SEQUENCE [LARGE SCALE GENOMIC DNA]</scope>
    <source>
        <strain evidence="2">CGMCC 1.10188</strain>
    </source>
</reference>
<gene>
    <name evidence="1" type="ORF">GCM10011505_30640</name>
</gene>
<organism evidence="1 2">
    <name type="scientific">Tistrella bauzanensis</name>
    <dbReference type="NCBI Taxonomy" id="657419"/>
    <lineage>
        <taxon>Bacteria</taxon>
        <taxon>Pseudomonadati</taxon>
        <taxon>Pseudomonadota</taxon>
        <taxon>Alphaproteobacteria</taxon>
        <taxon>Geminicoccales</taxon>
        <taxon>Geminicoccaceae</taxon>
        <taxon>Tistrella</taxon>
    </lineage>
</organism>
<evidence type="ECO:0000313" key="1">
    <source>
        <dbReference type="EMBL" id="GGB47378.1"/>
    </source>
</evidence>
<dbReference type="Proteomes" id="UP000603352">
    <property type="component" value="Unassembled WGS sequence"/>
</dbReference>